<sequence>MCIAAQKYRSRNKENKLNYSRHGARDIFPGITTIGHFLRNLTAHCGSRVNAITVLTINLQREVKTNWKTNEELSCHRGYVSAITGPRPLLRGRK</sequence>
<accession>A0AAW2GPI1</accession>
<proteinExistence type="predicted"/>
<keyword evidence="2" id="KW-1185">Reference proteome</keyword>
<evidence type="ECO:0000313" key="1">
    <source>
        <dbReference type="EMBL" id="KAL0129166.1"/>
    </source>
</evidence>
<protein>
    <submittedName>
        <fullName evidence="1">Uncharacterized protein</fullName>
    </submittedName>
</protein>
<dbReference type="EMBL" id="JADYXP020000003">
    <property type="protein sequence ID" value="KAL0129166.1"/>
    <property type="molecule type" value="Genomic_DNA"/>
</dbReference>
<organism evidence="1 2">
    <name type="scientific">Cardiocondyla obscurior</name>
    <dbReference type="NCBI Taxonomy" id="286306"/>
    <lineage>
        <taxon>Eukaryota</taxon>
        <taxon>Metazoa</taxon>
        <taxon>Ecdysozoa</taxon>
        <taxon>Arthropoda</taxon>
        <taxon>Hexapoda</taxon>
        <taxon>Insecta</taxon>
        <taxon>Pterygota</taxon>
        <taxon>Neoptera</taxon>
        <taxon>Endopterygota</taxon>
        <taxon>Hymenoptera</taxon>
        <taxon>Apocrita</taxon>
        <taxon>Aculeata</taxon>
        <taxon>Formicoidea</taxon>
        <taxon>Formicidae</taxon>
        <taxon>Myrmicinae</taxon>
        <taxon>Cardiocondyla</taxon>
    </lineage>
</organism>
<evidence type="ECO:0000313" key="2">
    <source>
        <dbReference type="Proteomes" id="UP001430953"/>
    </source>
</evidence>
<comment type="caution">
    <text evidence="1">The sequence shown here is derived from an EMBL/GenBank/DDBJ whole genome shotgun (WGS) entry which is preliminary data.</text>
</comment>
<gene>
    <name evidence="1" type="ORF">PUN28_004094</name>
</gene>
<dbReference type="AlphaFoldDB" id="A0AAW2GPI1"/>
<reference evidence="1 2" key="1">
    <citation type="submission" date="2023-03" db="EMBL/GenBank/DDBJ databases">
        <title>High recombination rates correlate with genetic variation in Cardiocondyla obscurior ants.</title>
        <authorList>
            <person name="Errbii M."/>
        </authorList>
    </citation>
    <scope>NUCLEOTIDE SEQUENCE [LARGE SCALE GENOMIC DNA]</scope>
    <source>
        <strain evidence="1">Alpha-2009</strain>
        <tissue evidence="1">Whole body</tissue>
    </source>
</reference>
<dbReference type="Proteomes" id="UP001430953">
    <property type="component" value="Unassembled WGS sequence"/>
</dbReference>
<name>A0AAW2GPI1_9HYME</name>